<keyword evidence="1" id="KW-0472">Membrane</keyword>
<evidence type="ECO:0000313" key="3">
    <source>
        <dbReference type="EMBL" id="GFJ91847.1"/>
    </source>
</evidence>
<feature type="transmembrane region" description="Helical" evidence="1">
    <location>
        <begin position="123"/>
        <end position="144"/>
    </location>
</feature>
<protein>
    <recommendedName>
        <fullName evidence="2">Outer membrane channel protein CpnT-like N-terminal domain-containing protein</fullName>
    </recommendedName>
</protein>
<feature type="domain" description="Outer membrane channel protein CpnT-like N-terminal" evidence="2">
    <location>
        <begin position="39"/>
        <end position="153"/>
    </location>
</feature>
<accession>A0A6V8LCW4</accession>
<evidence type="ECO:0000259" key="2">
    <source>
        <dbReference type="Pfam" id="PF25547"/>
    </source>
</evidence>
<proteinExistence type="predicted"/>
<dbReference type="EMBL" id="BLPG01000001">
    <property type="protein sequence ID" value="GFJ91847.1"/>
    <property type="molecule type" value="Genomic_DNA"/>
</dbReference>
<dbReference type="AlphaFoldDB" id="A0A6V8LCW4"/>
<keyword evidence="4" id="KW-1185">Reference proteome</keyword>
<reference evidence="3 4" key="2">
    <citation type="submission" date="2020-03" db="EMBL/GenBank/DDBJ databases">
        <authorList>
            <person name="Ichikawa N."/>
            <person name="Kimura A."/>
            <person name="Kitahashi Y."/>
            <person name="Uohara A."/>
        </authorList>
    </citation>
    <scope>NUCLEOTIDE SEQUENCE [LARGE SCALE GENOMIC DNA]</scope>
    <source>
        <strain evidence="3 4">NBRC 108638</strain>
    </source>
</reference>
<evidence type="ECO:0000256" key="1">
    <source>
        <dbReference type="SAM" id="Phobius"/>
    </source>
</evidence>
<feature type="transmembrane region" description="Helical" evidence="1">
    <location>
        <begin position="150"/>
        <end position="174"/>
    </location>
</feature>
<dbReference type="Pfam" id="PF25547">
    <property type="entry name" value="WXG100_2"/>
    <property type="match status" value="1"/>
</dbReference>
<dbReference type="RefSeq" id="WP_173078854.1">
    <property type="nucleotide sequence ID" value="NZ_BLPG01000001.1"/>
</dbReference>
<dbReference type="InterPro" id="IPR057746">
    <property type="entry name" value="CpnT-like_N"/>
</dbReference>
<keyword evidence="1" id="KW-1133">Transmembrane helix</keyword>
<keyword evidence="1" id="KW-0812">Transmembrane</keyword>
<dbReference type="Proteomes" id="UP000482960">
    <property type="component" value="Unassembled WGS sequence"/>
</dbReference>
<organism evidence="3 4">
    <name type="scientific">Phytohabitans rumicis</name>
    <dbReference type="NCBI Taxonomy" id="1076125"/>
    <lineage>
        <taxon>Bacteria</taxon>
        <taxon>Bacillati</taxon>
        <taxon>Actinomycetota</taxon>
        <taxon>Actinomycetes</taxon>
        <taxon>Micromonosporales</taxon>
        <taxon>Micromonosporaceae</taxon>
    </lineage>
</organism>
<reference evidence="3 4" key="1">
    <citation type="submission" date="2020-03" db="EMBL/GenBank/DDBJ databases">
        <title>Whole genome shotgun sequence of Phytohabitans rumicis NBRC 108638.</title>
        <authorList>
            <person name="Komaki H."/>
            <person name="Tamura T."/>
        </authorList>
    </citation>
    <scope>NUCLEOTIDE SEQUENCE [LARGE SCALE GENOMIC DNA]</scope>
    <source>
        <strain evidence="3 4">NBRC 108638</strain>
    </source>
</reference>
<name>A0A6V8LCW4_9ACTN</name>
<sequence length="323" mass="34546">MPPGGSGETQTALQQLREFFMSLNDWIPGAGTFFVEMVLMFPEADHERLFDLSDAYADAVELYADHLDELSPYITDLTVWQGDGAAAVVHAELQAYQEQLVGMTEAISAMQTSVHGKALEIEAAVYMAIINLIMAGIALVQLLLTAWTGIGAVIGGGAVVGFRIAIVQGMKFLLQRMWQQTIKAAIRRTIQAGWRGAGRAALRGGLMYAGFMGVSKGTITLIQALEGHDPFTEDFAGRFAREMVDGFISGALGGPLQMGINNRLAGGLAFMGGQAGSNMLQIGRDSLIDAFGGREWAQRNGLYSGMTWGNVAHGLTPPPSSAR</sequence>
<comment type="caution">
    <text evidence="3">The sequence shown here is derived from an EMBL/GenBank/DDBJ whole genome shotgun (WGS) entry which is preliminary data.</text>
</comment>
<gene>
    <name evidence="3" type="ORF">Prum_054890</name>
</gene>
<evidence type="ECO:0000313" key="4">
    <source>
        <dbReference type="Proteomes" id="UP000482960"/>
    </source>
</evidence>